<proteinExistence type="inferred from homology"/>
<evidence type="ECO:0000313" key="12">
    <source>
        <dbReference type="Proteomes" id="UP000582837"/>
    </source>
</evidence>
<comment type="catalytic activity">
    <reaction evidence="8 9">
        <text>(1S,2R)-1-C-(indol-3-yl)glycerol 3-phosphate + L-serine = D-glyceraldehyde 3-phosphate + L-tryptophan + H2O</text>
        <dbReference type="Rhea" id="RHEA:10532"/>
        <dbReference type="ChEBI" id="CHEBI:15377"/>
        <dbReference type="ChEBI" id="CHEBI:33384"/>
        <dbReference type="ChEBI" id="CHEBI:57912"/>
        <dbReference type="ChEBI" id="CHEBI:58866"/>
        <dbReference type="ChEBI" id="CHEBI:59776"/>
        <dbReference type="EC" id="4.2.1.20"/>
    </reaction>
</comment>
<sequence length="271" mass="28470">MSATTSSDPSLHLSFAAARAENRAALIPYVTAGHPRTTDTAAVLDALAEEGADVIELGVPFSDPLADGPTIQRSSFEAIAQGVDVRWTLDQLADFRARHRTSVVLFTYLNPVLRHGVDRFLADAHAAGAQGVLLTDLPVGADPELEGKFAASPLDLIRLIAPTTTPARMREIAAAARGFLYYVSRTGVTGAQVELQEGLAAEVETLRAATSVPVAVGFGISTPEQAATVARVADGVVVGSALVETLRTGGVDEGRRFVRALRHAVDGARRP</sequence>
<comment type="similarity">
    <text evidence="9 10">Belongs to the TrpA family.</text>
</comment>
<organism evidence="11 12">
    <name type="scientific">Longimicrobium terrae</name>
    <dbReference type="NCBI Taxonomy" id="1639882"/>
    <lineage>
        <taxon>Bacteria</taxon>
        <taxon>Pseudomonadati</taxon>
        <taxon>Gemmatimonadota</taxon>
        <taxon>Longimicrobiia</taxon>
        <taxon>Longimicrobiales</taxon>
        <taxon>Longimicrobiaceae</taxon>
        <taxon>Longimicrobium</taxon>
    </lineage>
</organism>
<feature type="active site" description="Proton acceptor" evidence="9">
    <location>
        <position position="67"/>
    </location>
</feature>
<reference evidence="11 12" key="1">
    <citation type="submission" date="2020-08" db="EMBL/GenBank/DDBJ databases">
        <title>Genomic Encyclopedia of Type Strains, Phase IV (KMG-IV): sequencing the most valuable type-strain genomes for metagenomic binning, comparative biology and taxonomic classification.</title>
        <authorList>
            <person name="Goeker M."/>
        </authorList>
    </citation>
    <scope>NUCLEOTIDE SEQUENCE [LARGE SCALE GENOMIC DNA]</scope>
    <source>
        <strain evidence="11 12">DSM 29007</strain>
    </source>
</reference>
<dbReference type="FunFam" id="3.20.20.70:FF:000037">
    <property type="entry name" value="Tryptophan synthase alpha chain"/>
    <property type="match status" value="1"/>
</dbReference>
<keyword evidence="6 9" id="KW-0057">Aromatic amino acid biosynthesis</keyword>
<evidence type="ECO:0000256" key="1">
    <source>
        <dbReference type="ARBA" id="ARBA00003365"/>
    </source>
</evidence>
<accession>A0A841H5G8</accession>
<dbReference type="NCBIfam" id="TIGR00262">
    <property type="entry name" value="trpA"/>
    <property type="match status" value="1"/>
</dbReference>
<dbReference type="InterPro" id="IPR018204">
    <property type="entry name" value="Trp_synthase_alpha_AS"/>
</dbReference>
<dbReference type="EC" id="4.2.1.20" evidence="9"/>
<dbReference type="RefSeq" id="WP_170038664.1">
    <property type="nucleotide sequence ID" value="NZ_JABDTL010000002.1"/>
</dbReference>
<comment type="function">
    <text evidence="1 9">The alpha subunit is responsible for the aldol cleavage of indoleglycerol phosphate to indole and glyceraldehyde 3-phosphate.</text>
</comment>
<dbReference type="InterPro" id="IPR002028">
    <property type="entry name" value="Trp_synthase_suA"/>
</dbReference>
<evidence type="ECO:0000256" key="9">
    <source>
        <dbReference type="HAMAP-Rule" id="MF_00131"/>
    </source>
</evidence>
<dbReference type="PROSITE" id="PS00167">
    <property type="entry name" value="TRP_SYNTHASE_ALPHA"/>
    <property type="match status" value="1"/>
</dbReference>
<comment type="pathway">
    <text evidence="2 9">Amino-acid biosynthesis; L-tryptophan biosynthesis; L-tryptophan from chorismate: step 5/5.</text>
</comment>
<dbReference type="GO" id="GO:0004834">
    <property type="term" value="F:tryptophan synthase activity"/>
    <property type="evidence" value="ECO:0007669"/>
    <property type="project" value="UniProtKB-UniRule"/>
</dbReference>
<dbReference type="CDD" id="cd04724">
    <property type="entry name" value="Tryptophan_synthase_alpha"/>
    <property type="match status" value="1"/>
</dbReference>
<protein>
    <recommendedName>
        <fullName evidence="9">Tryptophan synthase alpha chain</fullName>
        <ecNumber evidence="9">4.2.1.20</ecNumber>
    </recommendedName>
</protein>
<dbReference type="Proteomes" id="UP000582837">
    <property type="component" value="Unassembled WGS sequence"/>
</dbReference>
<dbReference type="PANTHER" id="PTHR43406:SF1">
    <property type="entry name" value="TRYPTOPHAN SYNTHASE ALPHA CHAIN, CHLOROPLASTIC"/>
    <property type="match status" value="1"/>
</dbReference>
<dbReference type="EMBL" id="JACHIA010000022">
    <property type="protein sequence ID" value="MBB6073218.1"/>
    <property type="molecule type" value="Genomic_DNA"/>
</dbReference>
<comment type="subunit">
    <text evidence="3 9">Tetramer of two alpha and two beta chains.</text>
</comment>
<dbReference type="HAMAP" id="MF_00131">
    <property type="entry name" value="Trp_synth_alpha"/>
    <property type="match status" value="1"/>
</dbReference>
<evidence type="ECO:0000256" key="4">
    <source>
        <dbReference type="ARBA" id="ARBA00022605"/>
    </source>
</evidence>
<gene>
    <name evidence="9" type="primary">trpA</name>
    <name evidence="11" type="ORF">HNQ61_004885</name>
</gene>
<evidence type="ECO:0000256" key="7">
    <source>
        <dbReference type="ARBA" id="ARBA00023239"/>
    </source>
</evidence>
<dbReference type="UniPathway" id="UPA00035">
    <property type="reaction ID" value="UER00044"/>
</dbReference>
<dbReference type="InterPro" id="IPR013785">
    <property type="entry name" value="Aldolase_TIM"/>
</dbReference>
<dbReference type="InterPro" id="IPR011060">
    <property type="entry name" value="RibuloseP-bd_barrel"/>
</dbReference>
<evidence type="ECO:0000256" key="2">
    <source>
        <dbReference type="ARBA" id="ARBA00004733"/>
    </source>
</evidence>
<dbReference type="Gene3D" id="3.20.20.70">
    <property type="entry name" value="Aldolase class I"/>
    <property type="match status" value="1"/>
</dbReference>
<feature type="active site" description="Proton acceptor" evidence="9">
    <location>
        <position position="56"/>
    </location>
</feature>
<evidence type="ECO:0000256" key="5">
    <source>
        <dbReference type="ARBA" id="ARBA00022822"/>
    </source>
</evidence>
<name>A0A841H5G8_9BACT</name>
<keyword evidence="7 9" id="KW-0456">Lyase</keyword>
<dbReference type="SUPFAM" id="SSF51366">
    <property type="entry name" value="Ribulose-phoshate binding barrel"/>
    <property type="match status" value="1"/>
</dbReference>
<keyword evidence="5 9" id="KW-0822">Tryptophan biosynthesis</keyword>
<keyword evidence="12" id="KW-1185">Reference proteome</keyword>
<evidence type="ECO:0000313" key="11">
    <source>
        <dbReference type="EMBL" id="MBB6073218.1"/>
    </source>
</evidence>
<evidence type="ECO:0000256" key="3">
    <source>
        <dbReference type="ARBA" id="ARBA00011270"/>
    </source>
</evidence>
<evidence type="ECO:0000256" key="10">
    <source>
        <dbReference type="RuleBase" id="RU003662"/>
    </source>
</evidence>
<comment type="caution">
    <text evidence="11">The sequence shown here is derived from an EMBL/GenBank/DDBJ whole genome shotgun (WGS) entry which is preliminary data.</text>
</comment>
<dbReference type="GO" id="GO:0005829">
    <property type="term" value="C:cytosol"/>
    <property type="evidence" value="ECO:0007669"/>
    <property type="project" value="TreeGrafter"/>
</dbReference>
<dbReference type="PANTHER" id="PTHR43406">
    <property type="entry name" value="TRYPTOPHAN SYNTHASE, ALPHA CHAIN"/>
    <property type="match status" value="1"/>
</dbReference>
<dbReference type="Pfam" id="PF00290">
    <property type="entry name" value="Trp_syntA"/>
    <property type="match status" value="1"/>
</dbReference>
<dbReference type="AlphaFoldDB" id="A0A841H5G8"/>
<evidence type="ECO:0000256" key="6">
    <source>
        <dbReference type="ARBA" id="ARBA00023141"/>
    </source>
</evidence>
<keyword evidence="4 9" id="KW-0028">Amino-acid biosynthesis</keyword>
<evidence type="ECO:0000256" key="8">
    <source>
        <dbReference type="ARBA" id="ARBA00049047"/>
    </source>
</evidence>